<comment type="caution">
    <text evidence="1">The sequence shown here is derived from an EMBL/GenBank/DDBJ whole genome shotgun (WGS) entry which is preliminary data.</text>
</comment>
<proteinExistence type="predicted"/>
<gene>
    <name evidence="1" type="ORF">EDD18DRAFT_1009319</name>
</gene>
<evidence type="ECO:0000313" key="1">
    <source>
        <dbReference type="EMBL" id="KAK0502152.1"/>
    </source>
</evidence>
<accession>A0AA39UT23</accession>
<dbReference type="PANTHER" id="PTHR24221:SF654">
    <property type="entry name" value="ATP-BINDING CASSETTE SUB-FAMILY B MEMBER 6"/>
    <property type="match status" value="1"/>
</dbReference>
<dbReference type="AlphaFoldDB" id="A0AA39UT23"/>
<reference evidence="1" key="1">
    <citation type="submission" date="2023-06" db="EMBL/GenBank/DDBJ databases">
        <authorList>
            <consortium name="Lawrence Berkeley National Laboratory"/>
            <person name="Ahrendt S."/>
            <person name="Sahu N."/>
            <person name="Indic B."/>
            <person name="Wong-Bajracharya J."/>
            <person name="Merenyi Z."/>
            <person name="Ke H.-M."/>
            <person name="Monk M."/>
            <person name="Kocsube S."/>
            <person name="Drula E."/>
            <person name="Lipzen A."/>
            <person name="Balint B."/>
            <person name="Henrissat B."/>
            <person name="Andreopoulos B."/>
            <person name="Martin F.M."/>
            <person name="Harder C.B."/>
            <person name="Rigling D."/>
            <person name="Ford K.L."/>
            <person name="Foster G.D."/>
            <person name="Pangilinan J."/>
            <person name="Papanicolaou A."/>
            <person name="Barry K."/>
            <person name="LaButti K."/>
            <person name="Viragh M."/>
            <person name="Koriabine M."/>
            <person name="Yan M."/>
            <person name="Riley R."/>
            <person name="Champramary S."/>
            <person name="Plett K.L."/>
            <person name="Tsai I.J."/>
            <person name="Slot J."/>
            <person name="Sipos G."/>
            <person name="Plett J."/>
            <person name="Nagy L.G."/>
            <person name="Grigoriev I.V."/>
        </authorList>
    </citation>
    <scope>NUCLEOTIDE SEQUENCE</scope>
    <source>
        <strain evidence="1">HWK02</strain>
    </source>
</reference>
<dbReference type="EMBL" id="JAUEPU010000005">
    <property type="protein sequence ID" value="KAK0502152.1"/>
    <property type="molecule type" value="Genomic_DNA"/>
</dbReference>
<dbReference type="Gene3D" id="3.40.50.300">
    <property type="entry name" value="P-loop containing nucleotide triphosphate hydrolases"/>
    <property type="match status" value="1"/>
</dbReference>
<keyword evidence="1" id="KW-0378">Hydrolase</keyword>
<protein>
    <submittedName>
        <fullName evidence="1">P-loop containing nucleoside triphosphate hydrolase protein</fullName>
    </submittedName>
</protein>
<dbReference type="GO" id="GO:0042626">
    <property type="term" value="F:ATPase-coupled transmembrane transporter activity"/>
    <property type="evidence" value="ECO:0007669"/>
    <property type="project" value="TreeGrafter"/>
</dbReference>
<feature type="non-terminal residue" evidence="1">
    <location>
        <position position="1"/>
    </location>
</feature>
<dbReference type="GO" id="GO:0016787">
    <property type="term" value="F:hydrolase activity"/>
    <property type="evidence" value="ECO:0007669"/>
    <property type="project" value="UniProtKB-KW"/>
</dbReference>
<dbReference type="Proteomes" id="UP001175228">
    <property type="component" value="Unassembled WGS sequence"/>
</dbReference>
<dbReference type="PANTHER" id="PTHR24221">
    <property type="entry name" value="ATP-BINDING CASSETTE SUB-FAMILY B"/>
    <property type="match status" value="1"/>
</dbReference>
<dbReference type="InterPro" id="IPR027417">
    <property type="entry name" value="P-loop_NTPase"/>
</dbReference>
<feature type="non-terminal residue" evidence="1">
    <location>
        <position position="119"/>
    </location>
</feature>
<organism evidence="1 2">
    <name type="scientific">Armillaria luteobubalina</name>
    <dbReference type="NCBI Taxonomy" id="153913"/>
    <lineage>
        <taxon>Eukaryota</taxon>
        <taxon>Fungi</taxon>
        <taxon>Dikarya</taxon>
        <taxon>Basidiomycota</taxon>
        <taxon>Agaricomycotina</taxon>
        <taxon>Agaricomycetes</taxon>
        <taxon>Agaricomycetidae</taxon>
        <taxon>Agaricales</taxon>
        <taxon>Marasmiineae</taxon>
        <taxon>Physalacriaceae</taxon>
        <taxon>Armillaria</taxon>
    </lineage>
</organism>
<evidence type="ECO:0000313" key="2">
    <source>
        <dbReference type="Proteomes" id="UP001175228"/>
    </source>
</evidence>
<name>A0AA39UT23_9AGAR</name>
<sequence length="119" mass="13068">RKCTKLSGGENQRVLASRACMKLLNGGTKLLIADEATSAMDPVAERALLTGFLEHRQHGKGKGMTMIFVTHRFGYLVGHADQILCLDGGKVVERGTHKELMAVRGEYARMYSAQAQAYE</sequence>
<dbReference type="InterPro" id="IPR039421">
    <property type="entry name" value="Type_1_exporter"/>
</dbReference>
<keyword evidence="2" id="KW-1185">Reference proteome</keyword>
<dbReference type="SUPFAM" id="SSF52540">
    <property type="entry name" value="P-loop containing nucleoside triphosphate hydrolases"/>
    <property type="match status" value="1"/>
</dbReference>